<protein>
    <submittedName>
        <fullName evidence="2">Uncharacterized protein</fullName>
    </submittedName>
</protein>
<dbReference type="AlphaFoldDB" id="A0A540M112"/>
<dbReference type="EMBL" id="VIEB01000394">
    <property type="protein sequence ID" value="TQD92366.1"/>
    <property type="molecule type" value="Genomic_DNA"/>
</dbReference>
<gene>
    <name evidence="2" type="ORF">C1H46_022077</name>
</gene>
<name>A0A540M112_MALBA</name>
<evidence type="ECO:0000313" key="3">
    <source>
        <dbReference type="Proteomes" id="UP000315295"/>
    </source>
</evidence>
<keyword evidence="1" id="KW-1133">Transmembrane helix</keyword>
<feature type="transmembrane region" description="Helical" evidence="1">
    <location>
        <begin position="231"/>
        <end position="254"/>
    </location>
</feature>
<reference evidence="2 3" key="1">
    <citation type="journal article" date="2019" name="G3 (Bethesda)">
        <title>Sequencing of a Wild Apple (Malus baccata) Genome Unravels the Differences Between Cultivated and Wild Apple Species Regarding Disease Resistance and Cold Tolerance.</title>
        <authorList>
            <person name="Chen X."/>
        </authorList>
    </citation>
    <scope>NUCLEOTIDE SEQUENCE [LARGE SCALE GENOMIC DNA]</scope>
    <source>
        <strain evidence="3">cv. Shandingzi</strain>
        <tissue evidence="2">Leaves</tissue>
    </source>
</reference>
<dbReference type="STRING" id="106549.A0A540M112"/>
<feature type="transmembrane region" description="Helical" evidence="1">
    <location>
        <begin position="318"/>
        <end position="340"/>
    </location>
</feature>
<feature type="transmembrane region" description="Helical" evidence="1">
    <location>
        <begin position="200"/>
        <end position="219"/>
    </location>
</feature>
<keyword evidence="1" id="KW-0812">Transmembrane</keyword>
<dbReference type="InterPro" id="IPR056894">
    <property type="entry name" value="AtTam38"/>
</dbReference>
<feature type="transmembrane region" description="Helical" evidence="1">
    <location>
        <begin position="144"/>
        <end position="164"/>
    </location>
</feature>
<evidence type="ECO:0000313" key="2">
    <source>
        <dbReference type="EMBL" id="TQD92366.1"/>
    </source>
</evidence>
<keyword evidence="3" id="KW-1185">Reference proteome</keyword>
<accession>A0A540M112</accession>
<dbReference type="Pfam" id="PF25114">
    <property type="entry name" value="AtTam38"/>
    <property type="match status" value="1"/>
</dbReference>
<feature type="transmembrane region" description="Helical" evidence="1">
    <location>
        <begin position="114"/>
        <end position="132"/>
    </location>
</feature>
<evidence type="ECO:0000256" key="1">
    <source>
        <dbReference type="SAM" id="Phobius"/>
    </source>
</evidence>
<keyword evidence="1" id="KW-0472">Membrane</keyword>
<sequence length="348" mass="38653">MATSIPTFSAPTPSILRLKVTSFSPPRIQPHSHIQTIPFRNSPKFQCLNRIQAQNFPGVSWKTNGFWFERKLRVRASAKNEGVDAAEEESRGESTMPERFRYLTKEAPDPPVRWPWLVALVFLIYAWRAVLLELANWRKAAVGIVRFVGYVLKLILALIFHFIGDPITSAIRFIETTLYAIRSFYSGIVAYAPIPELTTVIILASTVLAIAEAVVPNAVNCQPFLVTASGVVGYAAVAGYISEPFFWTILAGFYSYSRLVKKRDDVTSALPAAAVMSAIGEPWVRVLVIASYLALAIFHHSKKVSDTEEEIVVANRKLSMPLLGAGLAIGIRVAAMWAGYRHLTWMIV</sequence>
<organism evidence="2 3">
    <name type="scientific">Malus baccata</name>
    <name type="common">Siberian crab apple</name>
    <name type="synonym">Pyrus baccata</name>
    <dbReference type="NCBI Taxonomy" id="106549"/>
    <lineage>
        <taxon>Eukaryota</taxon>
        <taxon>Viridiplantae</taxon>
        <taxon>Streptophyta</taxon>
        <taxon>Embryophyta</taxon>
        <taxon>Tracheophyta</taxon>
        <taxon>Spermatophyta</taxon>
        <taxon>Magnoliopsida</taxon>
        <taxon>eudicotyledons</taxon>
        <taxon>Gunneridae</taxon>
        <taxon>Pentapetalae</taxon>
        <taxon>rosids</taxon>
        <taxon>fabids</taxon>
        <taxon>Rosales</taxon>
        <taxon>Rosaceae</taxon>
        <taxon>Amygdaloideae</taxon>
        <taxon>Maleae</taxon>
        <taxon>Malus</taxon>
    </lineage>
</organism>
<proteinExistence type="predicted"/>
<dbReference type="Proteomes" id="UP000315295">
    <property type="component" value="Unassembled WGS sequence"/>
</dbReference>
<comment type="caution">
    <text evidence="2">The sequence shown here is derived from an EMBL/GenBank/DDBJ whole genome shotgun (WGS) entry which is preliminary data.</text>
</comment>